<protein>
    <submittedName>
        <fullName evidence="3">E3 ubiquitin-protein ligase</fullName>
    </submittedName>
</protein>
<sequence>VVHQRTENQIGLGLRVRLALCGALDVLVQQLANLLDRDNDGSLLGRGEHRSQIVENAIEAVLQSLQLRPHGGSGQLADIHLLGELVQNRAVAVAILLYDRDDKLDQPVPEVQRVQRRSNMTPGGASASATSAATILELAMMQLVAVLEKKLDPEPRFPVSETAAAAPTQSVPDVHFAGQLADLQQQLTEKIVRFGGLVCSLASIRSCIACFIVASLSSAPCLEDFSAALCRQSALSKSLHFSGGFVQNLTLLTKRRPSEWVQMKVPIVTVAVAVNAWHTQTAFVGGRGSTSSTSTVSVALAAAAAAGVGIDASLDRGCLVAAEGGATSTLGDRSSSSQATQSCECDDFTEATSKQLSDIVKTFLTELKWAEYVGVDEAQLPCSSAAQSAVSVADPASSLRTDEAIDGEDDIATGVPTGVRERWPGDQADGGGGDPLTLINGGGAGGGGGVGDGGEGRRARKTAFVGEATWTSAAASSTPSKSLTSSGSSSGRRVETSATTAAAAAAAAAAELTKAKAAKEAAAVTFAAAEPARRGAELQETGALDAPQPAKKVDGEARVNQECVLFAGAGREPSWAVEKNVLLGVASSAVRAHVGVGQAESESSGGGKVAAAGAELVDQDLKFPRQEVSAGCHDGDTMVALICGRQSCRPICAFVHGDAAVSRYPGDADGVIATLVPNFGDDSAVAALARHDVVNGRLGVSEDVDTLMLSGILDGKQYGLKFRLGAAADVPCSAGDDPTPAWGDDHRCAVQTLTGWEPRSSRYLSAVSLRRLWGWLRLHCVAKLRSKVIASWAVHGGWSCGAGSLHQMAEGRQVRHRKQVPDVSKLEAPSDDPRTAVLLAVDQQLRAGCSERPPDPARVVGNRANGGDVSHAEDLTVRTGRSGSEGMRAVRSGESGEAALTMAAGSGVLKPSPLSARSKPKMSESWLKFAALSNRKAFFSLRRQPEALWRALFAAIIFSGVGSFSADCLAERVALEASSQASFQNGRRLVSFPELRGMASLAAFRMASARRVASVFKVVSLRSDSAQRLPGVRDGSGNGATTDGHVWATEAASTGAGACVAGGIADDEPIAGDPLVDGLASEIFINVAVPASVCVVVASEDDSTGSREIGEAGLPGVIGTLAAGWWCIDRCYHDRLLSFEADAAGGNVQEVVFSIDFESVVLDVIADEHHSTSPSCNFFVGFWDSGLGWRWRAGGFSSGCTGLNRLVVCAMPWCETDAAGGTAAATSGAPVFAESWESQPAARVGTASCPGGACTVSVGWPIWVSRCHDSAVIGAGVMHSVFPGGHHVSPRRVIIFFFLKLGFLKEYSGGAQGGQPLNCTRSSWTGSALRDAALLCLLRGRRRWTEISLLPPRSRMTDRRFSEFDAFSWSSSQARWWYGPVHDSAVGGAVITPSLPGGRRIPAAGRRHLRLLKLGFLKEYSGGAQGGLSLWASSVLRLLMPLQLNCTRSSWTGSALRDAALLCLLRGRRRWTEISLLPPRSRMTDRRFSEFDAFSWSSSQARWCPKLMRLQLGIEPGPLAHQSAMRDHWATASHRGHLTHLAELSANPRFLAQLTPPIEPLKPAPLPGRCRDVDVVGVSTDAAPDPPVPSPGDAALSSLDGYSPRPPEPILVKLILRFSLVLVGQFRPSNRPALLRLEARQSRGCRLSAFPSPRTAARHRLRLDCLDCLPSAPRPPPLPLPLRNRTLETVSEPAAGSPPSGRTAPPQLRLTENRRPHRAPVRPPPSAAAAAEVAARGQMKPLDSIAQNCRPLKPSSVKRSCRIGRGIGAASSRPISGRSSSSLNWPPALGLSFRRLLVVEVQTGLVLEAPIEVVVERIRLQRGEAGLLCFKLFPGCRYRFFCSKRDVVFVRDGTLAAQVADGRRPSTASESPINDWRGDQVSLVASAGLVRAPLVQLLQRGRRAQLLLLLPDAARKPSVVGATSSNQVGAARVADGGVRLLADPGRGRFESALPLLGSLRRWQVALLPPLPLRLRLLQLLLVDASGAGEVAAERLVLGREAALVGSVSTPRPSHRGLLVVLGAVVVVGWWIAQVATARRHHGQGPKESLRLKPARLLDAKSSSGSSSAEHTGELITPAAAMAASGHRAGELGVRIDADNADSFVRVKEGHGRADQVRQLVLRTAAVDVLPLLLPMAAERRQSTGECVGILLRRRLENAAAVAGAG</sequence>
<feature type="compositionally biased region" description="Low complexity" evidence="1">
    <location>
        <begin position="470"/>
        <end position="490"/>
    </location>
</feature>
<proteinExistence type="predicted"/>
<feature type="region of interest" description="Disordered" evidence="1">
    <location>
        <begin position="850"/>
        <end position="870"/>
    </location>
</feature>
<evidence type="ECO:0000256" key="1">
    <source>
        <dbReference type="SAM" id="MobiDB-lite"/>
    </source>
</evidence>
<accession>A0A1I8HW92</accession>
<evidence type="ECO:0000313" key="3">
    <source>
        <dbReference type="WBParaSite" id="maker-uti_cns_0008412-snap-gene-0.2-mRNA-1"/>
    </source>
</evidence>
<organism evidence="2 3">
    <name type="scientific">Macrostomum lignano</name>
    <dbReference type="NCBI Taxonomy" id="282301"/>
    <lineage>
        <taxon>Eukaryota</taxon>
        <taxon>Metazoa</taxon>
        <taxon>Spiralia</taxon>
        <taxon>Lophotrochozoa</taxon>
        <taxon>Platyhelminthes</taxon>
        <taxon>Rhabditophora</taxon>
        <taxon>Macrostomorpha</taxon>
        <taxon>Macrostomida</taxon>
        <taxon>Macrostomidae</taxon>
        <taxon>Macrostomum</taxon>
    </lineage>
</organism>
<feature type="region of interest" description="Disordered" evidence="1">
    <location>
        <begin position="1690"/>
        <end position="1709"/>
    </location>
</feature>
<reference evidence="3" key="1">
    <citation type="submission" date="2016-11" db="UniProtKB">
        <authorList>
            <consortium name="WormBaseParasite"/>
        </authorList>
    </citation>
    <scope>IDENTIFICATION</scope>
</reference>
<evidence type="ECO:0000313" key="2">
    <source>
        <dbReference type="Proteomes" id="UP000095280"/>
    </source>
</evidence>
<feature type="region of interest" description="Disordered" evidence="1">
    <location>
        <begin position="409"/>
        <end position="434"/>
    </location>
</feature>
<dbReference type="WBParaSite" id="maker-uti_cns_0008412-snap-gene-0.2-mRNA-1">
    <property type="protein sequence ID" value="maker-uti_cns_0008412-snap-gene-0.2-mRNA-1"/>
    <property type="gene ID" value="maker-uti_cns_0008412-snap-gene-0.2"/>
</dbReference>
<name>A0A1I8HW92_9PLAT</name>
<keyword evidence="2" id="KW-1185">Reference proteome</keyword>
<dbReference type="Proteomes" id="UP000095280">
    <property type="component" value="Unplaced"/>
</dbReference>
<feature type="region of interest" description="Disordered" evidence="1">
    <location>
        <begin position="470"/>
        <end position="494"/>
    </location>
</feature>